<keyword evidence="5 6" id="KW-0472">Membrane</keyword>
<protein>
    <submittedName>
        <fullName evidence="7">HpnL family protein</fullName>
    </submittedName>
</protein>
<feature type="transmembrane region" description="Helical" evidence="6">
    <location>
        <begin position="219"/>
        <end position="241"/>
    </location>
</feature>
<feature type="transmembrane region" description="Helical" evidence="6">
    <location>
        <begin position="280"/>
        <end position="301"/>
    </location>
</feature>
<proteinExistence type="predicted"/>
<evidence type="ECO:0000313" key="7">
    <source>
        <dbReference type="EMBL" id="QKE88678.1"/>
    </source>
</evidence>
<feature type="transmembrane region" description="Helical" evidence="6">
    <location>
        <begin position="124"/>
        <end position="142"/>
    </location>
</feature>
<feature type="transmembrane region" description="Helical" evidence="6">
    <location>
        <begin position="82"/>
        <end position="104"/>
    </location>
</feature>
<keyword evidence="4 6" id="KW-1133">Transmembrane helix</keyword>
<dbReference type="Proteomes" id="UP000500767">
    <property type="component" value="Chromosome"/>
</dbReference>
<comment type="subcellular location">
    <subcellularLocation>
        <location evidence="1">Cell membrane</location>
        <topology evidence="1">Multi-pass membrane protein</topology>
    </subcellularLocation>
</comment>
<reference evidence="7 8" key="1">
    <citation type="journal article" date="2014" name="World J. Microbiol. Biotechnol.">
        <title>Biodiversity and physiological characteristics of Antarctic and Arctic lichens-associated bacteria.</title>
        <authorList>
            <person name="Lee Y.M."/>
            <person name="Kim E.H."/>
            <person name="Lee H.K."/>
            <person name="Hong S.G."/>
        </authorList>
    </citation>
    <scope>NUCLEOTIDE SEQUENCE [LARGE SCALE GENOMIC DNA]</scope>
    <source>
        <strain evidence="7 8">PAMC 26569</strain>
    </source>
</reference>
<sequence length="333" mass="35195">MKTVSILLAVLGLVLITGFTGWLGAGAVLKAVVSVGAAGFAALVVAQLATDLILAVAWSVACPRIGLGRLFRSRLVREAATTCLPFSQLGGILIAMRATCFPATSRARAISWPEASAANVVDVTTEVLGQILFVVLGLLFLLDRRPESSFAGPVAIGMVLMAVAMAIFIWAQRSASGLFRRGIDLLGNQVAGQWKGALQSGIDSLQERLNRFYECPGRIAAACLIHLCAWTAGAGWVWLAYRLLGAPIGFGEAMAIEGVASGVLSLSFMVPAALGVQEVAYITLGSLFGLDPHLSFGLSLLRRGRDLAIGLPVLLAWQAAEIRRLRKPSRIMV</sequence>
<feature type="transmembrane region" description="Helical" evidence="6">
    <location>
        <begin position="253"/>
        <end position="274"/>
    </location>
</feature>
<evidence type="ECO:0000256" key="3">
    <source>
        <dbReference type="ARBA" id="ARBA00022692"/>
    </source>
</evidence>
<keyword evidence="3 6" id="KW-0812">Transmembrane</keyword>
<dbReference type="NCBIfam" id="TIGR03476">
    <property type="entry name" value="HpnL"/>
    <property type="match status" value="1"/>
</dbReference>
<evidence type="ECO:0000256" key="6">
    <source>
        <dbReference type="SAM" id="Phobius"/>
    </source>
</evidence>
<evidence type="ECO:0000256" key="2">
    <source>
        <dbReference type="ARBA" id="ARBA00022475"/>
    </source>
</evidence>
<feature type="transmembrane region" description="Helical" evidence="6">
    <location>
        <begin position="36"/>
        <end position="61"/>
    </location>
</feature>
<organism evidence="7 8">
    <name type="scientific">Lichenicola cladoniae</name>
    <dbReference type="NCBI Taxonomy" id="1484109"/>
    <lineage>
        <taxon>Bacteria</taxon>
        <taxon>Pseudomonadati</taxon>
        <taxon>Pseudomonadota</taxon>
        <taxon>Alphaproteobacteria</taxon>
        <taxon>Acetobacterales</taxon>
        <taxon>Acetobacteraceae</taxon>
        <taxon>Lichenicola</taxon>
    </lineage>
</organism>
<dbReference type="Pfam" id="PF03706">
    <property type="entry name" value="LPG_synthase_TM"/>
    <property type="match status" value="1"/>
</dbReference>
<dbReference type="RefSeq" id="WP_172443409.1">
    <property type="nucleotide sequence ID" value="NZ_CP053708.1"/>
</dbReference>
<keyword evidence="2" id="KW-1003">Cell membrane</keyword>
<accession>A0A6M8HJ38</accession>
<dbReference type="KEGG" id="lck:HN018_00170"/>
<gene>
    <name evidence="7" type="ORF">HN018_00170</name>
</gene>
<evidence type="ECO:0000256" key="4">
    <source>
        <dbReference type="ARBA" id="ARBA00022989"/>
    </source>
</evidence>
<evidence type="ECO:0000313" key="8">
    <source>
        <dbReference type="Proteomes" id="UP000500767"/>
    </source>
</evidence>
<dbReference type="EMBL" id="CP053708">
    <property type="protein sequence ID" value="QKE88678.1"/>
    <property type="molecule type" value="Genomic_DNA"/>
</dbReference>
<evidence type="ECO:0000256" key="5">
    <source>
        <dbReference type="ARBA" id="ARBA00023136"/>
    </source>
</evidence>
<dbReference type="AlphaFoldDB" id="A0A6M8HJ38"/>
<keyword evidence="8" id="KW-1185">Reference proteome</keyword>
<dbReference type="GO" id="GO:0005886">
    <property type="term" value="C:plasma membrane"/>
    <property type="evidence" value="ECO:0007669"/>
    <property type="project" value="UniProtKB-SubCell"/>
</dbReference>
<evidence type="ECO:0000256" key="1">
    <source>
        <dbReference type="ARBA" id="ARBA00004651"/>
    </source>
</evidence>
<name>A0A6M8HJ38_9PROT</name>
<dbReference type="InterPro" id="IPR022791">
    <property type="entry name" value="L-PG_synthase/AglD"/>
</dbReference>
<feature type="transmembrane region" description="Helical" evidence="6">
    <location>
        <begin position="154"/>
        <end position="171"/>
    </location>
</feature>